<feature type="compositionally biased region" description="Polar residues" evidence="2">
    <location>
        <begin position="299"/>
        <end position="322"/>
    </location>
</feature>
<dbReference type="InterPro" id="IPR036361">
    <property type="entry name" value="SAP_dom_sf"/>
</dbReference>
<feature type="compositionally biased region" description="Basic residues" evidence="2">
    <location>
        <begin position="748"/>
        <end position="773"/>
    </location>
</feature>
<dbReference type="PANTHER" id="PTHR46589:SF1">
    <property type="entry name" value="APOPTOTIC CHROMATIN CONDENSATION INDUCER IN THE NUCLEUS"/>
    <property type="match status" value="1"/>
</dbReference>
<reference evidence="5" key="1">
    <citation type="submission" date="2021-02" db="EMBL/GenBank/DDBJ databases">
        <authorList>
            <person name="Nowell W R."/>
        </authorList>
    </citation>
    <scope>NUCLEOTIDE SEQUENCE</scope>
</reference>
<dbReference type="InterPro" id="IPR035979">
    <property type="entry name" value="RBD_domain_sf"/>
</dbReference>
<evidence type="ECO:0000313" key="5">
    <source>
        <dbReference type="EMBL" id="CAF0811395.1"/>
    </source>
</evidence>
<evidence type="ECO:0000313" key="6">
    <source>
        <dbReference type="Proteomes" id="UP000663864"/>
    </source>
</evidence>
<name>A0A813TGL5_9BILA</name>
<feature type="region of interest" description="Disordered" evidence="2">
    <location>
        <begin position="717"/>
        <end position="773"/>
    </location>
</feature>
<feature type="compositionally biased region" description="Low complexity" evidence="2">
    <location>
        <begin position="149"/>
        <end position="162"/>
    </location>
</feature>
<dbReference type="SUPFAM" id="SSF68906">
    <property type="entry name" value="SAP domain"/>
    <property type="match status" value="1"/>
</dbReference>
<evidence type="ECO:0000259" key="3">
    <source>
        <dbReference type="PROSITE" id="PS50102"/>
    </source>
</evidence>
<feature type="domain" description="SAP" evidence="4">
    <location>
        <begin position="10"/>
        <end position="44"/>
    </location>
</feature>
<dbReference type="GO" id="GO:0008380">
    <property type="term" value="P:RNA splicing"/>
    <property type="evidence" value="ECO:0007669"/>
    <property type="project" value="TreeGrafter"/>
</dbReference>
<dbReference type="Gene3D" id="1.10.720.30">
    <property type="entry name" value="SAP domain"/>
    <property type="match status" value="1"/>
</dbReference>
<dbReference type="PANTHER" id="PTHR46589">
    <property type="entry name" value="APOPTOTIC CHROMATIN CONDENSATION INDUCER IN THE NUCLEUS"/>
    <property type="match status" value="1"/>
</dbReference>
<feature type="compositionally biased region" description="Polar residues" evidence="2">
    <location>
        <begin position="233"/>
        <end position="248"/>
    </location>
</feature>
<dbReference type="GO" id="GO:0061574">
    <property type="term" value="C:ASAP complex"/>
    <property type="evidence" value="ECO:0007669"/>
    <property type="project" value="TreeGrafter"/>
</dbReference>
<dbReference type="GO" id="GO:0071011">
    <property type="term" value="C:precatalytic spliceosome"/>
    <property type="evidence" value="ECO:0007669"/>
    <property type="project" value="TreeGrafter"/>
</dbReference>
<dbReference type="GO" id="GO:0003723">
    <property type="term" value="F:RNA binding"/>
    <property type="evidence" value="ECO:0007669"/>
    <property type="project" value="UniProtKB-UniRule"/>
</dbReference>
<dbReference type="AlphaFoldDB" id="A0A813TGL5"/>
<proteinExistence type="predicted"/>
<dbReference type="Pfam" id="PF16294">
    <property type="entry name" value="RSB_motif"/>
    <property type="match status" value="1"/>
</dbReference>
<dbReference type="InterPro" id="IPR000504">
    <property type="entry name" value="RRM_dom"/>
</dbReference>
<organism evidence="5 6">
    <name type="scientific">Rotaria sordida</name>
    <dbReference type="NCBI Taxonomy" id="392033"/>
    <lineage>
        <taxon>Eukaryota</taxon>
        <taxon>Metazoa</taxon>
        <taxon>Spiralia</taxon>
        <taxon>Gnathifera</taxon>
        <taxon>Rotifera</taxon>
        <taxon>Eurotatoria</taxon>
        <taxon>Bdelloidea</taxon>
        <taxon>Philodinida</taxon>
        <taxon>Philodinidae</taxon>
        <taxon>Rotaria</taxon>
    </lineage>
</organism>
<feature type="compositionally biased region" description="Basic and acidic residues" evidence="2">
    <location>
        <begin position="331"/>
        <end position="342"/>
    </location>
</feature>
<dbReference type="Pfam" id="PF02037">
    <property type="entry name" value="SAP"/>
    <property type="match status" value="1"/>
</dbReference>
<evidence type="ECO:0000256" key="1">
    <source>
        <dbReference type="PROSITE-ProRule" id="PRU00176"/>
    </source>
</evidence>
<dbReference type="InterPro" id="IPR052793">
    <property type="entry name" value="EJC-associated_protein"/>
</dbReference>
<evidence type="ECO:0000256" key="2">
    <source>
        <dbReference type="SAM" id="MobiDB-lite"/>
    </source>
</evidence>
<dbReference type="PROSITE" id="PS50800">
    <property type="entry name" value="SAP"/>
    <property type="match status" value="1"/>
</dbReference>
<dbReference type="InterPro" id="IPR034257">
    <property type="entry name" value="Acinus_RRM"/>
</dbReference>
<feature type="compositionally biased region" description="Basic and acidic residues" evidence="2">
    <location>
        <begin position="287"/>
        <end position="298"/>
    </location>
</feature>
<protein>
    <recommendedName>
        <fullName evidence="7">Apoptotic chromatin condensation inducer in the nucleus</fullName>
    </recommendedName>
</protein>
<dbReference type="Gene3D" id="3.30.70.330">
    <property type="match status" value="1"/>
</dbReference>
<gene>
    <name evidence="5" type="ORF">ZHD862_LOCUS2926</name>
</gene>
<evidence type="ECO:0008006" key="7">
    <source>
        <dbReference type="Google" id="ProtNLM"/>
    </source>
</evidence>
<dbReference type="SUPFAM" id="SSF54928">
    <property type="entry name" value="RNA-binding domain, RBD"/>
    <property type="match status" value="1"/>
</dbReference>
<dbReference type="InterPro" id="IPR003034">
    <property type="entry name" value="SAP_dom"/>
</dbReference>
<keyword evidence="1" id="KW-0694">RNA-binding</keyword>
<dbReference type="InterPro" id="IPR032552">
    <property type="entry name" value="RSB_motif"/>
</dbReference>
<feature type="compositionally biased region" description="Basic and acidic residues" evidence="2">
    <location>
        <begin position="717"/>
        <end position="737"/>
    </location>
</feature>
<dbReference type="CDD" id="cd12432">
    <property type="entry name" value="RRM_ACINU"/>
    <property type="match status" value="1"/>
</dbReference>
<feature type="compositionally biased region" description="Polar residues" evidence="2">
    <location>
        <begin position="354"/>
        <end position="364"/>
    </location>
</feature>
<dbReference type="EMBL" id="CAJNOT010000061">
    <property type="protein sequence ID" value="CAF0811395.1"/>
    <property type="molecule type" value="Genomic_DNA"/>
</dbReference>
<feature type="domain" description="RRM" evidence="3">
    <location>
        <begin position="521"/>
        <end position="598"/>
    </location>
</feature>
<dbReference type="InterPro" id="IPR012677">
    <property type="entry name" value="Nucleotide-bd_a/b_plait_sf"/>
</dbReference>
<dbReference type="Proteomes" id="UP000663864">
    <property type="component" value="Unassembled WGS sequence"/>
</dbReference>
<sequence>MMAEDQLTHIDTMTNVELRAELKRRGCSTSGNKKDLITKLHAALKKEPEQSLLRDSVEHPQNETPVIHTTLPIDDQATAQHPSVYTLSIPQDDFPSSAPIIPTLQQLPITSSVEDEQYSTINVSKLDDIAIVSSTFEKKTRARSKKSSIDSSSNENSNTTSNQQVINNEQNVLDVSSNDNNVEMKSFVSKSIEEEQKDIEKIGAELYPSSVGNNSAKLESIIKEIPSSDEQQHSNQSKSEQQDNQSATIDEEKNSATNVVNDDTKNQNEVIDQSSDINLSADLKAATTEHQETTKEKNSATNVVNDDTKNQNEVIDQSSDINLSADLKAATTEHQETTKEDESSSMNKPVEKAASQQLKTNQSQTSSLMKGLHRSTNNKINLSSGILKTLIPDISLLRESVINDQLDALINDQSNDNPEQSTNELVLETNITNEFLPCDSMTIGDLADQKQQTNRTVVMNIVFNSSSLNDDINVRKKQNLTSTHVSSFESKTSIDGKTNTIITDEPIRIRNITAINEPLSQILYISGLTRPFSLLQLKELLHRYGTLVDGQFWLNKIKSQCLVAYNTIEEAQNAREALDGCRWPSTNPKILSVRFAQQNELEFSKTHDLPPDQMSMDAIERIIQDKSNIIPSRRSPSPIDGIKLNTKKNHLGVREWNMSKLQEEKCSGFIIPEEKHEEESIKSNESPMKGLDEYFRKTKSKPSIYWLPLTEEQIIERNHRQEQRNAERGEARKKQELDENIQISDSKSHRRLLPSQEKRKRSPSSLKRNSKRH</sequence>
<feature type="compositionally biased region" description="Polar residues" evidence="2">
    <location>
        <begin position="255"/>
        <end position="278"/>
    </location>
</feature>
<dbReference type="SMART" id="SM00513">
    <property type="entry name" value="SAP"/>
    <property type="match status" value="1"/>
</dbReference>
<dbReference type="PROSITE" id="PS50102">
    <property type="entry name" value="RRM"/>
    <property type="match status" value="1"/>
</dbReference>
<feature type="region of interest" description="Disordered" evidence="2">
    <location>
        <begin position="227"/>
        <end position="364"/>
    </location>
</feature>
<evidence type="ECO:0000259" key="4">
    <source>
        <dbReference type="PROSITE" id="PS50800"/>
    </source>
</evidence>
<accession>A0A813TGL5</accession>
<feature type="region of interest" description="Disordered" evidence="2">
    <location>
        <begin position="140"/>
        <end position="178"/>
    </location>
</feature>
<comment type="caution">
    <text evidence="5">The sequence shown here is derived from an EMBL/GenBank/DDBJ whole genome shotgun (WGS) entry which is preliminary data.</text>
</comment>